<gene>
    <name evidence="3" type="ORF">PACLA_8A011362</name>
</gene>
<proteinExistence type="inferred from homology"/>
<dbReference type="GO" id="GO:0009378">
    <property type="term" value="F:four-way junction helicase activity"/>
    <property type="evidence" value="ECO:0007669"/>
    <property type="project" value="TreeGrafter"/>
</dbReference>
<dbReference type="GO" id="GO:0005634">
    <property type="term" value="C:nucleus"/>
    <property type="evidence" value="ECO:0007669"/>
    <property type="project" value="TreeGrafter"/>
</dbReference>
<comment type="caution">
    <text evidence="2">Lacks conserved residue(s) required for the propagation of feature annotation.</text>
</comment>
<keyword evidence="3" id="KW-0808">Transferase</keyword>
<protein>
    <submittedName>
        <fullName evidence="3">RNA-directed DNA polymerase from mobile element jockey</fullName>
    </submittedName>
</protein>
<keyword evidence="3" id="KW-0695">RNA-directed DNA polymerase</keyword>
<dbReference type="GO" id="GO:0005524">
    <property type="term" value="F:ATP binding"/>
    <property type="evidence" value="ECO:0007669"/>
    <property type="project" value="InterPro"/>
</dbReference>
<reference evidence="3" key="1">
    <citation type="submission" date="2020-04" db="EMBL/GenBank/DDBJ databases">
        <authorList>
            <person name="Alioto T."/>
            <person name="Alioto T."/>
            <person name="Gomez Garrido J."/>
        </authorList>
    </citation>
    <scope>NUCLEOTIDE SEQUENCE</scope>
    <source>
        <strain evidence="3">A484AB</strain>
    </source>
</reference>
<organism evidence="3 4">
    <name type="scientific">Paramuricea clavata</name>
    <name type="common">Red gorgonian</name>
    <name type="synonym">Violescent sea-whip</name>
    <dbReference type="NCBI Taxonomy" id="317549"/>
    <lineage>
        <taxon>Eukaryota</taxon>
        <taxon>Metazoa</taxon>
        <taxon>Cnidaria</taxon>
        <taxon>Anthozoa</taxon>
        <taxon>Octocorallia</taxon>
        <taxon>Malacalcyonacea</taxon>
        <taxon>Plexauridae</taxon>
        <taxon>Paramuricea</taxon>
    </lineage>
</organism>
<feature type="disulfide bond" evidence="2">
    <location>
        <begin position="813"/>
        <end position="830"/>
    </location>
</feature>
<dbReference type="InterPro" id="IPR014001">
    <property type="entry name" value="Helicase_ATP-bd"/>
</dbReference>
<dbReference type="Pfam" id="PF00270">
    <property type="entry name" value="DEAD"/>
    <property type="match status" value="1"/>
</dbReference>
<dbReference type="SUPFAM" id="SSF52540">
    <property type="entry name" value="P-loop containing nucleoside triphosphate hydrolases"/>
    <property type="match status" value="1"/>
</dbReference>
<dbReference type="GO" id="GO:0003676">
    <property type="term" value="F:nucleic acid binding"/>
    <property type="evidence" value="ECO:0007669"/>
    <property type="project" value="InterPro"/>
</dbReference>
<dbReference type="PROSITE" id="PS50026">
    <property type="entry name" value="EGF_3"/>
    <property type="match status" value="1"/>
</dbReference>
<keyword evidence="4" id="KW-1185">Reference proteome</keyword>
<keyword evidence="2" id="KW-1015">Disulfide bond</keyword>
<dbReference type="PANTHER" id="PTHR13710:SF120">
    <property type="entry name" value="BIFUNCTIONAL 3'-5' EXONUCLEASE_ATP-DEPENDENT HELICASE WRN"/>
    <property type="match status" value="1"/>
</dbReference>
<evidence type="ECO:0000256" key="2">
    <source>
        <dbReference type="PROSITE-ProRule" id="PRU00076"/>
    </source>
</evidence>
<keyword evidence="3" id="KW-0548">Nucleotidyltransferase</keyword>
<sequence>MESKALQEYGYVYGNNYCLISNLIARLCSSGIRASVLGVRNVVDEDTENSFDCDFRLCEKGKLHSGYYHIVFSQPESFISCKYGREVLKNKTYQGNICAIVVDEAHCILEWSSDFRTDYSKLGVLQCSVPILAISATENLQDQEYIKDSLCLQSCGNVVRNPDRTNIYYEKFFRRGQEIDSVESILYPIGKGLLKDRTDYPLTVILYSPEMITQPHSSTLNNVTFLPCDITGKPTLCLDSDSRLQLQIDRKTIHVFVLILLAGDVATNPGPCSSTQDRTKLSCLRIMYLNARSLKVLVDSPDDDNSQNISKLTIFQNLVYLNQNELRSSRKLLLEGEQNELLMIELYLVNCTKFILGVFYRPPNSDVDTLIELRNSLDRLEESCQLVLNISSFMKVLMVRHICAEIICNVPELITDVNCVNPTDLFPSDHYLIEFDIKLCFQKEKAVENSFGYQVTNTPPWIDREVQHLINKKYTALRQYQLTRTEERKRKLRKLRQETKNLIKLKRQRYFGKVQDSFTKSPKSYWSYHKHILYNRISPSTNTYNNVTATTPNKNAELFNEYFASVFLPKSTSKNIDLNMTPKTDQEISQTQISEYEVEQLDTSKAYGPDGIPPLSKVLERSVFNSIYPFVHVLINNGQHGFLQNRSCVTQLLGVLHDIGKNLDQNKQTDTLYLDFSKAFDSVDHDILLYKLQRQGVNDNVSYGTNSTLYADDSKLYREVYQYNKTIFNLTYGMSYYLRIYGYHGHHCLSKYVEALDFNAIPPCENANCSTSKPNSICQPDGHEGKHKCICNDDFFEENNKCLDKKPCQRNPCRGDQKCTPIVATGGRNCTCEKHFIEINGTCEPVSP</sequence>
<evidence type="ECO:0000313" key="4">
    <source>
        <dbReference type="Proteomes" id="UP001152795"/>
    </source>
</evidence>
<dbReference type="InterPro" id="IPR000742">
    <property type="entry name" value="EGF"/>
</dbReference>
<dbReference type="OrthoDB" id="426210at2759"/>
<dbReference type="GO" id="GO:0003964">
    <property type="term" value="F:RNA-directed DNA polymerase activity"/>
    <property type="evidence" value="ECO:0007669"/>
    <property type="project" value="UniProtKB-KW"/>
</dbReference>
<dbReference type="GO" id="GO:0043138">
    <property type="term" value="F:3'-5' DNA helicase activity"/>
    <property type="evidence" value="ECO:0007669"/>
    <property type="project" value="TreeGrafter"/>
</dbReference>
<dbReference type="EMBL" id="CACRXK020002001">
    <property type="protein sequence ID" value="CAB3992211.1"/>
    <property type="molecule type" value="Genomic_DNA"/>
</dbReference>
<dbReference type="Gene3D" id="3.40.50.300">
    <property type="entry name" value="P-loop containing nucleotide triphosphate hydrolases"/>
    <property type="match status" value="1"/>
</dbReference>
<keyword evidence="2" id="KW-0245">EGF-like domain</keyword>
<dbReference type="Proteomes" id="UP001152795">
    <property type="component" value="Unassembled WGS sequence"/>
</dbReference>
<comment type="similarity">
    <text evidence="1">Belongs to the helicase family. RecQ subfamily.</text>
</comment>
<evidence type="ECO:0000313" key="3">
    <source>
        <dbReference type="EMBL" id="CAB3992211.1"/>
    </source>
</evidence>
<accession>A0A7D9HUF9</accession>
<evidence type="ECO:0000256" key="1">
    <source>
        <dbReference type="ARBA" id="ARBA00005446"/>
    </source>
</evidence>
<dbReference type="AlphaFoldDB" id="A0A7D9HUF9"/>
<comment type="caution">
    <text evidence="3">The sequence shown here is derived from an EMBL/GenBank/DDBJ whole genome shotgun (WGS) entry which is preliminary data.</text>
</comment>
<dbReference type="GO" id="GO:0000724">
    <property type="term" value="P:double-strand break repair via homologous recombination"/>
    <property type="evidence" value="ECO:0007669"/>
    <property type="project" value="TreeGrafter"/>
</dbReference>
<dbReference type="InterPro" id="IPR027417">
    <property type="entry name" value="P-loop_NTPase"/>
</dbReference>
<dbReference type="PROSITE" id="PS51192">
    <property type="entry name" value="HELICASE_ATP_BIND_1"/>
    <property type="match status" value="1"/>
</dbReference>
<dbReference type="InterPro" id="IPR011545">
    <property type="entry name" value="DEAD/DEAH_box_helicase_dom"/>
</dbReference>
<dbReference type="GO" id="GO:0005694">
    <property type="term" value="C:chromosome"/>
    <property type="evidence" value="ECO:0007669"/>
    <property type="project" value="TreeGrafter"/>
</dbReference>
<dbReference type="PANTHER" id="PTHR13710">
    <property type="entry name" value="DNA HELICASE RECQ FAMILY MEMBER"/>
    <property type="match status" value="1"/>
</dbReference>
<name>A0A7D9HUF9_PARCT</name>
<dbReference type="GO" id="GO:0005737">
    <property type="term" value="C:cytoplasm"/>
    <property type="evidence" value="ECO:0007669"/>
    <property type="project" value="TreeGrafter"/>
</dbReference>
<feature type="non-terminal residue" evidence="3">
    <location>
        <position position="1"/>
    </location>
</feature>